<evidence type="ECO:0000256" key="5">
    <source>
        <dbReference type="ARBA" id="ARBA00022989"/>
    </source>
</evidence>
<dbReference type="Pfam" id="PF04193">
    <property type="entry name" value="PQ-loop"/>
    <property type="match status" value="2"/>
</dbReference>
<feature type="transmembrane region" description="Helical" evidence="8">
    <location>
        <begin position="173"/>
        <end position="196"/>
    </location>
</feature>
<dbReference type="Gene3D" id="1.20.1280.290">
    <property type="match status" value="1"/>
</dbReference>
<evidence type="ECO:0000256" key="8">
    <source>
        <dbReference type="SAM" id="Phobius"/>
    </source>
</evidence>
<dbReference type="RefSeq" id="XP_028529206.1">
    <property type="nucleotide sequence ID" value="XM_028672678.1"/>
</dbReference>
<dbReference type="OrthoDB" id="271506at2759"/>
<name>A0A1J1GV22_PLAGA</name>
<dbReference type="InterPro" id="IPR016817">
    <property type="entry name" value="MannP-dilichol_defect-1"/>
</dbReference>
<keyword evidence="3 8" id="KW-0812">Transmembrane</keyword>
<evidence type="ECO:0000256" key="3">
    <source>
        <dbReference type="ARBA" id="ARBA00022692"/>
    </source>
</evidence>
<dbReference type="AlphaFoldDB" id="A0A1J1GV22"/>
<dbReference type="PANTHER" id="PTHR12226:SF2">
    <property type="entry name" value="MANNOSE-P-DOLICHOL UTILIZATION DEFECT 1 PROTEIN"/>
    <property type="match status" value="1"/>
</dbReference>
<keyword evidence="6 8" id="KW-0472">Membrane</keyword>
<evidence type="ECO:0000256" key="4">
    <source>
        <dbReference type="ARBA" id="ARBA00022737"/>
    </source>
</evidence>
<organism evidence="9 10">
    <name type="scientific">Plasmodium gallinaceum</name>
    <dbReference type="NCBI Taxonomy" id="5849"/>
    <lineage>
        <taxon>Eukaryota</taxon>
        <taxon>Sar</taxon>
        <taxon>Alveolata</taxon>
        <taxon>Apicomplexa</taxon>
        <taxon>Aconoidasida</taxon>
        <taxon>Haemosporida</taxon>
        <taxon>Plasmodiidae</taxon>
        <taxon>Plasmodium</taxon>
        <taxon>Plasmodium (Haemamoeba)</taxon>
    </lineage>
</organism>
<keyword evidence="4" id="KW-0677">Repeat</keyword>
<dbReference type="VEuPathDB" id="PlasmoDB:PGAL8A_00362500"/>
<comment type="similarity">
    <text evidence="7">Belongs to the MPDU1 (TC 2.A.43.3) family.</text>
</comment>
<accession>A0A1J1GV22</accession>
<dbReference type="Proteomes" id="UP000220797">
    <property type="component" value="Unassembled WGS sequence"/>
</dbReference>
<feature type="non-terminal residue" evidence="9">
    <location>
        <position position="1"/>
    </location>
</feature>
<dbReference type="GeneID" id="39732155"/>
<evidence type="ECO:0008006" key="11">
    <source>
        <dbReference type="Google" id="ProtNLM"/>
    </source>
</evidence>
<dbReference type="PANTHER" id="PTHR12226">
    <property type="entry name" value="MANNOSE-P-DOLICHOL UTILIZATION DEFECT 1 LEC35 -RELATED"/>
    <property type="match status" value="1"/>
</dbReference>
<dbReference type="OMA" id="LQVLYYW"/>
<evidence type="ECO:0000256" key="1">
    <source>
        <dbReference type="ARBA" id="ARBA00004141"/>
    </source>
</evidence>
<evidence type="ECO:0000256" key="6">
    <source>
        <dbReference type="ARBA" id="ARBA00023136"/>
    </source>
</evidence>
<sequence>VLYDIFVNLIIVGSCFIKFPQIIKIIANKSVVGLSFLSLYLEILVASSLIVFSIKENINIKLFLDVILINAQNIFIVLLMWRYSNKYPKYINAIKISFYVFFNIYLIYWLPNVFVPFLGIVSAPISCFSKAPQIYLNYKNKNTGNLSLVTYIIVFLGNLGRIFTIFFSSNNKIYLIHCIFISTLNFTILYQIIYYWKNTKNISTQIKKEKHT</sequence>
<feature type="transmembrane region" description="Helical" evidence="8">
    <location>
        <begin position="60"/>
        <end position="81"/>
    </location>
</feature>
<dbReference type="SMART" id="SM00679">
    <property type="entry name" value="CTNS"/>
    <property type="match status" value="2"/>
</dbReference>
<keyword evidence="5 8" id="KW-1133">Transmembrane helix</keyword>
<gene>
    <name evidence="9" type="ORF">PGAL8A_00362500</name>
</gene>
<dbReference type="PIRSF" id="PIRSF023381">
    <property type="entry name" value="MannP-dilichol_defect-1p"/>
    <property type="match status" value="1"/>
</dbReference>
<evidence type="ECO:0000313" key="9">
    <source>
        <dbReference type="EMBL" id="CRG96401.1"/>
    </source>
</evidence>
<dbReference type="InterPro" id="IPR006603">
    <property type="entry name" value="PQ-loop_rpt"/>
</dbReference>
<comment type="subcellular location">
    <subcellularLocation>
        <location evidence="1">Membrane</location>
        <topology evidence="1">Multi-pass membrane protein</topology>
    </subcellularLocation>
</comment>
<keyword evidence="2" id="KW-0813">Transport</keyword>
<evidence type="ECO:0000256" key="7">
    <source>
        <dbReference type="ARBA" id="ARBA00038475"/>
    </source>
</evidence>
<comment type="caution">
    <text evidence="9">The sequence shown here is derived from an EMBL/GenBank/DDBJ whole genome shotgun (WGS) entry which is preliminary data.</text>
</comment>
<dbReference type="EMBL" id="CVMV01000059">
    <property type="protein sequence ID" value="CRG96401.1"/>
    <property type="molecule type" value="Genomic_DNA"/>
</dbReference>
<reference evidence="9" key="1">
    <citation type="submission" date="2015-04" db="EMBL/GenBank/DDBJ databases">
        <authorList>
            <consortium name="Pathogen Informatics"/>
        </authorList>
    </citation>
    <scope>NUCLEOTIDE SEQUENCE [LARGE SCALE GENOMIC DNA]</scope>
    <source>
        <strain evidence="9">8A</strain>
    </source>
</reference>
<protein>
    <recommendedName>
        <fullName evidence="11">PQ-loop repeat-containing protein</fullName>
    </recommendedName>
</protein>
<feature type="transmembrane region" description="Helical" evidence="8">
    <location>
        <begin position="148"/>
        <end position="167"/>
    </location>
</feature>
<proteinExistence type="inferred from homology"/>
<evidence type="ECO:0000256" key="2">
    <source>
        <dbReference type="ARBA" id="ARBA00022448"/>
    </source>
</evidence>
<feature type="transmembrane region" description="Helical" evidence="8">
    <location>
        <begin position="34"/>
        <end position="54"/>
    </location>
</feature>
<dbReference type="GO" id="GO:0016020">
    <property type="term" value="C:membrane"/>
    <property type="evidence" value="ECO:0007669"/>
    <property type="project" value="UniProtKB-SubCell"/>
</dbReference>
<evidence type="ECO:0000313" key="10">
    <source>
        <dbReference type="Proteomes" id="UP000220797"/>
    </source>
</evidence>
<keyword evidence="10" id="KW-1185">Reference proteome</keyword>
<feature type="transmembrane region" description="Helical" evidence="8">
    <location>
        <begin position="6"/>
        <end position="27"/>
    </location>
</feature>